<feature type="region of interest" description="Disordered" evidence="2">
    <location>
        <begin position="263"/>
        <end position="320"/>
    </location>
</feature>
<evidence type="ECO:0000313" key="4">
    <source>
        <dbReference type="EMBL" id="EPQ26434.1"/>
    </source>
</evidence>
<dbReference type="PANTHER" id="PTHR45809:SF3">
    <property type="entry name" value="VIRAL IAP-ASSOCIATED FACTOR HOMOLOG"/>
    <property type="match status" value="1"/>
</dbReference>
<accession>A0A061H2H7</accession>
<gene>
    <name evidence="4" type="ORF">PFL1_06082</name>
</gene>
<dbReference type="AlphaFoldDB" id="A0A061H2H7"/>
<evidence type="ECO:0000313" key="5">
    <source>
        <dbReference type="Proteomes" id="UP000053664"/>
    </source>
</evidence>
<feature type="compositionally biased region" description="Pro residues" evidence="2">
    <location>
        <begin position="31"/>
        <end position="41"/>
    </location>
</feature>
<dbReference type="EMBL" id="KE361645">
    <property type="protein sequence ID" value="EPQ26434.1"/>
    <property type="molecule type" value="Genomic_DNA"/>
</dbReference>
<comment type="similarity">
    <text evidence="1">Belongs to the phosducin family.</text>
</comment>
<dbReference type="PANTHER" id="PTHR45809">
    <property type="entry name" value="VIRAL IAP-ASSOCIATED FACTOR HOMOLOG"/>
    <property type="match status" value="1"/>
</dbReference>
<dbReference type="OrthoDB" id="45518at2759"/>
<dbReference type="RefSeq" id="XP_007881811.1">
    <property type="nucleotide sequence ID" value="XM_007883620.1"/>
</dbReference>
<dbReference type="SUPFAM" id="SSF52833">
    <property type="entry name" value="Thioredoxin-like"/>
    <property type="match status" value="1"/>
</dbReference>
<dbReference type="GO" id="GO:0006457">
    <property type="term" value="P:protein folding"/>
    <property type="evidence" value="ECO:0007669"/>
    <property type="project" value="TreeGrafter"/>
</dbReference>
<dbReference type="eggNOG" id="KOG3170">
    <property type="taxonomic scope" value="Eukaryota"/>
</dbReference>
<feature type="region of interest" description="Disordered" evidence="2">
    <location>
        <begin position="1"/>
        <end position="49"/>
    </location>
</feature>
<dbReference type="Proteomes" id="UP000053664">
    <property type="component" value="Unassembled WGS sequence"/>
</dbReference>
<feature type="compositionally biased region" description="Basic and acidic residues" evidence="2">
    <location>
        <begin position="112"/>
        <end position="125"/>
    </location>
</feature>
<name>A0A061H2H7_9BASI</name>
<dbReference type="Gene3D" id="3.40.30.10">
    <property type="entry name" value="Glutaredoxin"/>
    <property type="match status" value="1"/>
</dbReference>
<feature type="compositionally biased region" description="Acidic residues" evidence="2">
    <location>
        <begin position="310"/>
        <end position="320"/>
    </location>
</feature>
<reference evidence="4 5" key="1">
    <citation type="journal article" date="2013" name="Plant Cell">
        <title>The transition from a phytopathogenic smut ancestor to an anamorphic biocontrol agent deciphered by comparative whole-genome analysis.</title>
        <authorList>
            <person name="Lefebvre F."/>
            <person name="Joly D.L."/>
            <person name="Labbe C."/>
            <person name="Teichmann B."/>
            <person name="Linning R."/>
            <person name="Belzile F."/>
            <person name="Bakkeren G."/>
            <person name="Belanger R.R."/>
        </authorList>
    </citation>
    <scope>NUCLEOTIDE SEQUENCE [LARGE SCALE GENOMIC DNA]</scope>
    <source>
        <strain evidence="4 5">PF-1</strain>
    </source>
</reference>
<dbReference type="CDD" id="cd02988">
    <property type="entry name" value="Phd_like_VIAF"/>
    <property type="match status" value="1"/>
</dbReference>
<dbReference type="GeneID" id="19320162"/>
<feature type="region of interest" description="Disordered" evidence="2">
    <location>
        <begin position="112"/>
        <end position="156"/>
    </location>
</feature>
<evidence type="ECO:0000259" key="3">
    <source>
        <dbReference type="Pfam" id="PF02114"/>
    </source>
</evidence>
<dbReference type="GO" id="GO:0005737">
    <property type="term" value="C:cytoplasm"/>
    <property type="evidence" value="ECO:0007669"/>
    <property type="project" value="TreeGrafter"/>
</dbReference>
<dbReference type="KEGG" id="pfp:PFL1_06082"/>
<dbReference type="HOGENOM" id="CLU_072604_2_0_1"/>
<feature type="domain" description="Phosducin" evidence="3">
    <location>
        <begin position="158"/>
        <end position="256"/>
    </location>
</feature>
<dbReference type="Pfam" id="PF02114">
    <property type="entry name" value="Phosducin"/>
    <property type="match status" value="1"/>
</dbReference>
<evidence type="ECO:0000256" key="1">
    <source>
        <dbReference type="ARBA" id="ARBA00009686"/>
    </source>
</evidence>
<dbReference type="InterPro" id="IPR051498">
    <property type="entry name" value="Phosducin-like_chap/apop_reg"/>
</dbReference>
<organism evidence="4 5">
    <name type="scientific">Pseudozyma flocculosa PF-1</name>
    <dbReference type="NCBI Taxonomy" id="1277687"/>
    <lineage>
        <taxon>Eukaryota</taxon>
        <taxon>Fungi</taxon>
        <taxon>Dikarya</taxon>
        <taxon>Basidiomycota</taxon>
        <taxon>Ustilaginomycotina</taxon>
        <taxon>Ustilaginomycetes</taxon>
        <taxon>Ustilaginales</taxon>
        <taxon>Ustilaginaceae</taxon>
        <taxon>Pseudozyma</taxon>
    </lineage>
</organism>
<evidence type="ECO:0000256" key="2">
    <source>
        <dbReference type="SAM" id="MobiDB-lite"/>
    </source>
</evidence>
<sequence length="320" mass="35206">MAAPYGMQMDINPNEDTEFHDALRARGIIPQKPPSRSPSPELPTESELRSQALKQATVEDIDLALEQDGYDQVGEDEERILLRLRAQRMAQMATESKRHRFGRVFPITRPDYTREVTEASKEDPNGKAAGASDDQEEDDDGRAETGAGSVGTDQPQKVKGTGVVCFLYKDGMDTCRLLAGYLDTLAAKYPGTKFVSIVGDKCIPNYPDKNLPTLLIYRNGELHRQIVGLRPEIGLDGMNTKCEDIELLLTAVGVLDRSQVPGTATFGDASGAGADQRRQDREDDGEDSDEGFGGTRRGVRGKGIRGKTQEEEDDELDWDL</sequence>
<dbReference type="InterPro" id="IPR024253">
    <property type="entry name" value="Phosducin_thioredoxin-like_dom"/>
</dbReference>
<protein>
    <recommendedName>
        <fullName evidence="3">Phosducin domain-containing protein</fullName>
    </recommendedName>
</protein>
<dbReference type="InterPro" id="IPR036249">
    <property type="entry name" value="Thioredoxin-like_sf"/>
</dbReference>
<proteinExistence type="inferred from homology"/>